<dbReference type="RefSeq" id="WP_090381306.1">
    <property type="nucleotide sequence ID" value="NZ_FNLC01000002.1"/>
</dbReference>
<dbReference type="InterPro" id="IPR027598">
    <property type="entry name" value="Amphi-Trp_dom"/>
</dbReference>
<proteinExistence type="predicted"/>
<name>A0A1H1FTG6_NATTX</name>
<feature type="domain" description="Amphi-Trp" evidence="3">
    <location>
        <begin position="4"/>
        <end position="83"/>
    </location>
</feature>
<dbReference type="InterPro" id="IPR010879">
    <property type="entry name" value="DUF1508"/>
</dbReference>
<dbReference type="Proteomes" id="UP000198848">
    <property type="component" value="Unassembled WGS sequence"/>
</dbReference>
<sequence length="170" mass="18912">MSELLAVETQKSRTDVAAILRALADQIDSGETIRVSADDRNESLRLADSLSFELEIERESNGDQEIELELEVEWLEPAEAEDGAESEGRETESVTAFDEVDLSEPIESLGQFQLFKDRADEWRWRLVHRNGNVIATSGEGYTTKRNAKKGIRSVLRNAPGAAITETDESA</sequence>
<keyword evidence="5" id="KW-1185">Reference proteome</keyword>
<dbReference type="NCBIfam" id="TIGR04354">
    <property type="entry name" value="amphi-Trp"/>
    <property type="match status" value="1"/>
</dbReference>
<dbReference type="Pfam" id="PF20068">
    <property type="entry name" value="Amphi-Trp"/>
    <property type="match status" value="1"/>
</dbReference>
<dbReference type="OrthoDB" id="108721at2157"/>
<evidence type="ECO:0000313" key="4">
    <source>
        <dbReference type="EMBL" id="SDR04257.1"/>
    </source>
</evidence>
<dbReference type="InterPro" id="IPR036913">
    <property type="entry name" value="YegP-like_sf"/>
</dbReference>
<gene>
    <name evidence="4" type="ORF">SAMN04489842_2110</name>
</gene>
<dbReference type="AlphaFoldDB" id="A0A1H1FTG6"/>
<dbReference type="SUPFAM" id="SSF160113">
    <property type="entry name" value="YegP-like"/>
    <property type="match status" value="1"/>
</dbReference>
<dbReference type="EMBL" id="FNLC01000002">
    <property type="protein sequence ID" value="SDR04257.1"/>
    <property type="molecule type" value="Genomic_DNA"/>
</dbReference>
<dbReference type="Pfam" id="PF07411">
    <property type="entry name" value="DUF1508"/>
    <property type="match status" value="1"/>
</dbReference>
<feature type="domain" description="DUF1508" evidence="2">
    <location>
        <begin position="117"/>
        <end position="165"/>
    </location>
</feature>
<evidence type="ECO:0000313" key="5">
    <source>
        <dbReference type="Proteomes" id="UP000198848"/>
    </source>
</evidence>
<evidence type="ECO:0000259" key="2">
    <source>
        <dbReference type="Pfam" id="PF07411"/>
    </source>
</evidence>
<protein>
    <submittedName>
        <fullName evidence="4">Amphi-Trp domain-containing protein</fullName>
    </submittedName>
</protein>
<feature type="region of interest" description="Disordered" evidence="1">
    <location>
        <begin position="77"/>
        <end position="100"/>
    </location>
</feature>
<accession>A0A1H1FTG6</accession>
<organism evidence="4 5">
    <name type="scientific">Natronobacterium texcoconense</name>
    <dbReference type="NCBI Taxonomy" id="1095778"/>
    <lineage>
        <taxon>Archaea</taxon>
        <taxon>Methanobacteriati</taxon>
        <taxon>Methanobacteriota</taxon>
        <taxon>Stenosarchaea group</taxon>
        <taxon>Halobacteria</taxon>
        <taxon>Halobacteriales</taxon>
        <taxon>Natrialbaceae</taxon>
        <taxon>Natronobacterium</taxon>
    </lineage>
</organism>
<evidence type="ECO:0000259" key="3">
    <source>
        <dbReference type="Pfam" id="PF20068"/>
    </source>
</evidence>
<dbReference type="NCBIfam" id="NF041908">
    <property type="entry name" value="HVO_2922"/>
    <property type="match status" value="1"/>
</dbReference>
<reference evidence="5" key="1">
    <citation type="submission" date="2016-10" db="EMBL/GenBank/DDBJ databases">
        <authorList>
            <person name="Varghese N."/>
            <person name="Submissions S."/>
        </authorList>
    </citation>
    <scope>NUCLEOTIDE SEQUENCE [LARGE SCALE GENOMIC DNA]</scope>
    <source>
        <strain evidence="5">DSM 24767</strain>
    </source>
</reference>
<dbReference type="Gene3D" id="2.30.29.80">
    <property type="match status" value="1"/>
</dbReference>
<evidence type="ECO:0000256" key="1">
    <source>
        <dbReference type="SAM" id="MobiDB-lite"/>
    </source>
</evidence>